<comment type="subunit">
    <text evidence="4">Heterotetramer consisting of two non-identical subunits: a beta subunit (TrpG) and a large alpha subunit (TrpE).</text>
</comment>
<accession>A0ABV7WCG5</accession>
<evidence type="ECO:0000256" key="5">
    <source>
        <dbReference type="ARBA" id="ARBA00012266"/>
    </source>
</evidence>
<dbReference type="InterPro" id="IPR005801">
    <property type="entry name" value="ADC_synthase"/>
</dbReference>
<name>A0ABV7WCG5_9MICO</name>
<keyword evidence="9" id="KW-0822">Tryptophan biosynthesis</keyword>
<dbReference type="NCBIfam" id="NF010086">
    <property type="entry name" value="PRK13571.1"/>
    <property type="match status" value="1"/>
</dbReference>
<evidence type="ECO:0000313" key="19">
    <source>
        <dbReference type="Proteomes" id="UP001595685"/>
    </source>
</evidence>
<comment type="caution">
    <text evidence="18">The sequence shown here is derived from an EMBL/GenBank/DDBJ whole genome shotgun (WGS) entry which is preliminary data.</text>
</comment>
<evidence type="ECO:0000259" key="16">
    <source>
        <dbReference type="Pfam" id="PF00425"/>
    </source>
</evidence>
<evidence type="ECO:0000256" key="15">
    <source>
        <dbReference type="SAM" id="MobiDB-lite"/>
    </source>
</evidence>
<evidence type="ECO:0000259" key="17">
    <source>
        <dbReference type="Pfam" id="PF04715"/>
    </source>
</evidence>
<keyword evidence="10" id="KW-0460">Magnesium</keyword>
<dbReference type="PRINTS" id="PR00095">
    <property type="entry name" value="ANTSNTHASEI"/>
</dbReference>
<dbReference type="Pfam" id="PF00425">
    <property type="entry name" value="Chorismate_bind"/>
    <property type="match status" value="1"/>
</dbReference>
<keyword evidence="11" id="KW-0057">Aromatic amino acid biosynthesis</keyword>
<dbReference type="SUPFAM" id="SSF56322">
    <property type="entry name" value="ADC synthase"/>
    <property type="match status" value="1"/>
</dbReference>
<dbReference type="EC" id="4.1.3.27" evidence="5"/>
<dbReference type="Pfam" id="PF04715">
    <property type="entry name" value="Anth_synt_I_N"/>
    <property type="match status" value="1"/>
</dbReference>
<evidence type="ECO:0000256" key="7">
    <source>
        <dbReference type="ARBA" id="ARBA00022605"/>
    </source>
</evidence>
<dbReference type="InterPro" id="IPR006805">
    <property type="entry name" value="Anth_synth_I_N"/>
</dbReference>
<keyword evidence="19" id="KW-1185">Reference proteome</keyword>
<comment type="pathway">
    <text evidence="2">Amino-acid biosynthesis; L-tryptophan biosynthesis; L-tryptophan from chorismate: step 1/5.</text>
</comment>
<gene>
    <name evidence="18" type="ORF">ACFOLH_04015</name>
</gene>
<evidence type="ECO:0000256" key="13">
    <source>
        <dbReference type="ARBA" id="ARBA00025634"/>
    </source>
</evidence>
<comment type="catalytic activity">
    <reaction evidence="14">
        <text>chorismate + L-glutamine = anthranilate + pyruvate + L-glutamate + H(+)</text>
        <dbReference type="Rhea" id="RHEA:21732"/>
        <dbReference type="ChEBI" id="CHEBI:15361"/>
        <dbReference type="ChEBI" id="CHEBI:15378"/>
        <dbReference type="ChEBI" id="CHEBI:16567"/>
        <dbReference type="ChEBI" id="CHEBI:29748"/>
        <dbReference type="ChEBI" id="CHEBI:29985"/>
        <dbReference type="ChEBI" id="CHEBI:58359"/>
        <dbReference type="EC" id="4.1.3.27"/>
    </reaction>
</comment>
<dbReference type="InterPro" id="IPR015890">
    <property type="entry name" value="Chorismate_C"/>
</dbReference>
<protein>
    <recommendedName>
        <fullName evidence="6">Anthranilate synthase component 1</fullName>
        <ecNumber evidence="5">4.1.3.27</ecNumber>
    </recommendedName>
</protein>
<comment type="similarity">
    <text evidence="3">Belongs to the anthranilate synthase component I family.</text>
</comment>
<organism evidence="18 19">
    <name type="scientific">Aquipuribacter hungaricus</name>
    <dbReference type="NCBI Taxonomy" id="545624"/>
    <lineage>
        <taxon>Bacteria</taxon>
        <taxon>Bacillati</taxon>
        <taxon>Actinomycetota</taxon>
        <taxon>Actinomycetes</taxon>
        <taxon>Micrococcales</taxon>
        <taxon>Intrasporangiaceae</taxon>
        <taxon>Aquipuribacter</taxon>
    </lineage>
</organism>
<evidence type="ECO:0000256" key="4">
    <source>
        <dbReference type="ARBA" id="ARBA00011575"/>
    </source>
</evidence>
<evidence type="ECO:0000256" key="2">
    <source>
        <dbReference type="ARBA" id="ARBA00004873"/>
    </source>
</evidence>
<sequence length="556" mass="58647">MTSTPSTGPLDVPLGETWPILDGFREAARTRRVVPVVRRFLGDGETPVGLYRKLAADRTGSFLLESAEHDGSWSRWSIVGARSAAVLTSTGRGPEDGCWTGTPPAGVPTSGDPLQMLRETLRVLATPRVEGLPPLTSGLVGMLGWDIVHRWETLPWAAEDDLHLPELALCLATDLAVLDHRDATVWLVANAVNSDGTDERVDEAYADAVARLDAMAADLARPTPSSAAVGGALPAAGPAGAAGDPASTRTREQFHDMVEEGKRAIVDGEVFQVVLSQRFSVGTDVDALSLYRALRLTNPSPYMYLVRLEAPDGRRFDVVGSSPEALVTVEDGTVIAHPIAGTRPRSGDPSVDAARADDLLADPKERAEHLMLVDLARNDLGRVCEAGSVDVVEFMQIERFSHVLHIVSTVTGRLRADADPVDVVTATFPAGTLSGAPKVRAIELIDALEPTRRGLYGGVVGYLDLAGDLDLAIAIRTGLLVDGQLHVQAGGGVVADSTPDGEFEESRHKAAAVLAAQRRAASLRPLTVDPSPSGAPAVAGPMVDVPAVDAVSPTRP</sequence>
<evidence type="ECO:0000313" key="18">
    <source>
        <dbReference type="EMBL" id="MFC3687500.1"/>
    </source>
</evidence>
<comment type="cofactor">
    <cofactor evidence="1">
        <name>Mg(2+)</name>
        <dbReference type="ChEBI" id="CHEBI:18420"/>
    </cofactor>
</comment>
<evidence type="ECO:0000256" key="3">
    <source>
        <dbReference type="ARBA" id="ARBA00009562"/>
    </source>
</evidence>
<dbReference type="EMBL" id="JBHRWW010000002">
    <property type="protein sequence ID" value="MFC3687500.1"/>
    <property type="molecule type" value="Genomic_DNA"/>
</dbReference>
<dbReference type="RefSeq" id="WP_340294377.1">
    <property type="nucleotide sequence ID" value="NZ_JBBEOI010000155.1"/>
</dbReference>
<dbReference type="PANTHER" id="PTHR11236:SF46">
    <property type="entry name" value="ANTHRANILATE SYNTHASE COMPONENT 1"/>
    <property type="match status" value="1"/>
</dbReference>
<evidence type="ECO:0000256" key="9">
    <source>
        <dbReference type="ARBA" id="ARBA00022822"/>
    </source>
</evidence>
<dbReference type="Proteomes" id="UP001595685">
    <property type="component" value="Unassembled WGS sequence"/>
</dbReference>
<keyword evidence="12 18" id="KW-0456">Lyase</keyword>
<evidence type="ECO:0000256" key="11">
    <source>
        <dbReference type="ARBA" id="ARBA00023141"/>
    </source>
</evidence>
<evidence type="ECO:0000256" key="12">
    <source>
        <dbReference type="ARBA" id="ARBA00023239"/>
    </source>
</evidence>
<proteinExistence type="inferred from homology"/>
<keyword evidence="8" id="KW-0479">Metal-binding</keyword>
<evidence type="ECO:0000256" key="8">
    <source>
        <dbReference type="ARBA" id="ARBA00022723"/>
    </source>
</evidence>
<comment type="function">
    <text evidence="13">Part of a heterotetrameric complex that catalyzes the two-step biosynthesis of anthranilate, an intermediate in the biosynthesis of L-tryptophan. In the first step, the glutamine-binding beta subunit (TrpG) of anthranilate synthase (AS) provides the glutamine amidotransferase activity which generates ammonia as a substrate that, along with chorismate, is used in the second step, catalyzed by the large alpha subunit of AS (TrpE) to produce anthranilate. In the absence of TrpG, TrpE can synthesize anthranilate directly from chorismate and high concentrations of ammonia.</text>
</comment>
<evidence type="ECO:0000256" key="1">
    <source>
        <dbReference type="ARBA" id="ARBA00001946"/>
    </source>
</evidence>
<evidence type="ECO:0000256" key="10">
    <source>
        <dbReference type="ARBA" id="ARBA00022842"/>
    </source>
</evidence>
<feature type="domain" description="Anthranilate synthase component I N-terminal" evidence="17">
    <location>
        <begin position="44"/>
        <end position="186"/>
    </location>
</feature>
<feature type="region of interest" description="Disordered" evidence="15">
    <location>
        <begin position="227"/>
        <end position="247"/>
    </location>
</feature>
<reference evidence="19" key="1">
    <citation type="journal article" date="2019" name="Int. J. Syst. Evol. Microbiol.">
        <title>The Global Catalogue of Microorganisms (GCM) 10K type strain sequencing project: providing services to taxonomists for standard genome sequencing and annotation.</title>
        <authorList>
            <consortium name="The Broad Institute Genomics Platform"/>
            <consortium name="The Broad Institute Genome Sequencing Center for Infectious Disease"/>
            <person name="Wu L."/>
            <person name="Ma J."/>
        </authorList>
    </citation>
    <scope>NUCLEOTIDE SEQUENCE [LARGE SCALE GENOMIC DNA]</scope>
    <source>
        <strain evidence="19">NCAIM B.02333</strain>
    </source>
</reference>
<dbReference type="PANTHER" id="PTHR11236">
    <property type="entry name" value="AMINOBENZOATE/ANTHRANILATE SYNTHASE"/>
    <property type="match status" value="1"/>
</dbReference>
<evidence type="ECO:0000256" key="14">
    <source>
        <dbReference type="ARBA" id="ARBA00047683"/>
    </source>
</evidence>
<feature type="domain" description="Chorismate-utilising enzyme C-terminal" evidence="16">
    <location>
        <begin position="251"/>
        <end position="509"/>
    </location>
</feature>
<dbReference type="InterPro" id="IPR019999">
    <property type="entry name" value="Anth_synth_I-like"/>
</dbReference>
<keyword evidence="7" id="KW-0028">Amino-acid biosynthesis</keyword>
<dbReference type="Gene3D" id="3.60.120.10">
    <property type="entry name" value="Anthranilate synthase"/>
    <property type="match status" value="1"/>
</dbReference>
<evidence type="ECO:0000256" key="6">
    <source>
        <dbReference type="ARBA" id="ARBA00020653"/>
    </source>
</evidence>
<dbReference type="GO" id="GO:0004049">
    <property type="term" value="F:anthranilate synthase activity"/>
    <property type="evidence" value="ECO:0007669"/>
    <property type="project" value="UniProtKB-EC"/>
</dbReference>